<evidence type="ECO:0000259" key="3">
    <source>
        <dbReference type="Pfam" id="PF00156"/>
    </source>
</evidence>
<dbReference type="InterPro" id="IPR029057">
    <property type="entry name" value="PRTase-like"/>
</dbReference>
<dbReference type="InterPro" id="IPR000836">
    <property type="entry name" value="PRTase_dom"/>
</dbReference>
<dbReference type="Gene3D" id="3.40.50.2020">
    <property type="match status" value="1"/>
</dbReference>
<evidence type="ECO:0000313" key="5">
    <source>
        <dbReference type="Proteomes" id="UP000678317"/>
    </source>
</evidence>
<dbReference type="Proteomes" id="UP000678317">
    <property type="component" value="Unassembled WGS sequence"/>
</dbReference>
<name>A0ABS3SDS8_9CELL</name>
<protein>
    <submittedName>
        <fullName evidence="4">ComF family protein</fullName>
    </submittedName>
</protein>
<reference evidence="4 5" key="1">
    <citation type="submission" date="2021-03" db="EMBL/GenBank/DDBJ databases">
        <title>novel species in genus Cellulomonas.</title>
        <authorList>
            <person name="Zhang G."/>
        </authorList>
    </citation>
    <scope>NUCLEOTIDE SEQUENCE [LARGE SCALE GENOMIC DNA]</scope>
    <source>
        <strain evidence="5">zg-ZUI188</strain>
    </source>
</reference>
<dbReference type="Pfam" id="PF00156">
    <property type="entry name" value="Pribosyltran"/>
    <property type="match status" value="1"/>
</dbReference>
<evidence type="ECO:0000256" key="1">
    <source>
        <dbReference type="ARBA" id="ARBA00008007"/>
    </source>
</evidence>
<feature type="region of interest" description="Disordered" evidence="2">
    <location>
        <begin position="227"/>
        <end position="246"/>
    </location>
</feature>
<dbReference type="PANTHER" id="PTHR47505:SF1">
    <property type="entry name" value="DNA UTILIZATION PROTEIN YHGH"/>
    <property type="match status" value="1"/>
</dbReference>
<dbReference type="RefSeq" id="WP_208288714.1">
    <property type="nucleotide sequence ID" value="NZ_CP074404.1"/>
</dbReference>
<dbReference type="CDD" id="cd06223">
    <property type="entry name" value="PRTases_typeI"/>
    <property type="match status" value="1"/>
</dbReference>
<accession>A0ABS3SDS8</accession>
<proteinExistence type="inferred from homology"/>
<gene>
    <name evidence="4" type="ORF">J4035_04470</name>
</gene>
<dbReference type="EMBL" id="JAGFBM010000001">
    <property type="protein sequence ID" value="MBO3083887.1"/>
    <property type="molecule type" value="Genomic_DNA"/>
</dbReference>
<dbReference type="SUPFAM" id="SSF53271">
    <property type="entry name" value="PRTase-like"/>
    <property type="match status" value="1"/>
</dbReference>
<evidence type="ECO:0000256" key="2">
    <source>
        <dbReference type="SAM" id="MobiDB-lite"/>
    </source>
</evidence>
<dbReference type="InterPro" id="IPR051910">
    <property type="entry name" value="ComF/GntX_DNA_util-trans"/>
</dbReference>
<keyword evidence="5" id="KW-1185">Reference proteome</keyword>
<dbReference type="PANTHER" id="PTHR47505">
    <property type="entry name" value="DNA UTILIZATION PROTEIN YHGH"/>
    <property type="match status" value="1"/>
</dbReference>
<feature type="domain" description="Phosphoribosyltransferase" evidence="3">
    <location>
        <begin position="181"/>
        <end position="229"/>
    </location>
</feature>
<sequence length="246" mass="24810">MTGLARELLGLLVPVECAGCGTQDVAWCPSCAARLAGGPWRCEDRAPRLDRLDGRGTLPVWTLADCSGDVRRAIVAWKDRGRVDLTAAFAAALCAAGGALATDLAPVPLLVAAAPSTSAARRRRGGNLVDALAAGLGRGLSGAGLPAQPGAGLSRARGHDQVGLGARARARNLAGQVRVPERAAGRYAGRTVLVVDDVLTTGATIAACRSALERAGAAVVGAVTLASTPGPSGAPRLPPRPDRARG</sequence>
<comment type="caution">
    <text evidence="4">The sequence shown here is derived from an EMBL/GenBank/DDBJ whole genome shotgun (WGS) entry which is preliminary data.</text>
</comment>
<organism evidence="4 5">
    <name type="scientific">Cellulomonas fengjieae</name>
    <dbReference type="NCBI Taxonomy" id="2819978"/>
    <lineage>
        <taxon>Bacteria</taxon>
        <taxon>Bacillati</taxon>
        <taxon>Actinomycetota</taxon>
        <taxon>Actinomycetes</taxon>
        <taxon>Micrococcales</taxon>
        <taxon>Cellulomonadaceae</taxon>
        <taxon>Cellulomonas</taxon>
    </lineage>
</organism>
<evidence type="ECO:0000313" key="4">
    <source>
        <dbReference type="EMBL" id="MBO3083887.1"/>
    </source>
</evidence>
<comment type="similarity">
    <text evidence="1">Belongs to the ComF/GntX family.</text>
</comment>